<gene>
    <name evidence="1" type="ORF">BXP70_11925</name>
</gene>
<evidence type="ECO:0000313" key="1">
    <source>
        <dbReference type="EMBL" id="OUJ73691.1"/>
    </source>
</evidence>
<dbReference type="Proteomes" id="UP000194873">
    <property type="component" value="Unassembled WGS sequence"/>
</dbReference>
<dbReference type="EMBL" id="MTSE01000005">
    <property type="protein sequence ID" value="OUJ73691.1"/>
    <property type="molecule type" value="Genomic_DNA"/>
</dbReference>
<organism evidence="1 2">
    <name type="scientific">Hymenobacter crusticola</name>
    <dbReference type="NCBI Taxonomy" id="1770526"/>
    <lineage>
        <taxon>Bacteria</taxon>
        <taxon>Pseudomonadati</taxon>
        <taxon>Bacteroidota</taxon>
        <taxon>Cytophagia</taxon>
        <taxon>Cytophagales</taxon>
        <taxon>Hymenobacteraceae</taxon>
        <taxon>Hymenobacter</taxon>
    </lineage>
</organism>
<evidence type="ECO:0000313" key="2">
    <source>
        <dbReference type="Proteomes" id="UP000194873"/>
    </source>
</evidence>
<dbReference type="AlphaFoldDB" id="A0A243WFJ2"/>
<reference evidence="1 2" key="1">
    <citation type="submission" date="2017-01" db="EMBL/GenBank/DDBJ databases">
        <title>A new Hymenobacter.</title>
        <authorList>
            <person name="Liang Y."/>
            <person name="Feng F."/>
        </authorList>
    </citation>
    <scope>NUCLEOTIDE SEQUENCE [LARGE SCALE GENOMIC DNA]</scope>
    <source>
        <strain evidence="1">MIMBbqt21</strain>
    </source>
</reference>
<protein>
    <submittedName>
        <fullName evidence="1">Uncharacterized protein</fullName>
    </submittedName>
</protein>
<sequence length="140" mass="15152">MAAEEPTATADGLASFATTQINNPEYGRRGLRMLSGLLINLTDREDLQDSGVSEKRDNLTSATSRLEETAMSLRPGCVAAAALIQAIQQKAYPQLERPVAELNEQALQLTGRAEATDKELLRDFFLKAAEITKVVSQSAS</sequence>
<name>A0A243WFJ2_9BACT</name>
<keyword evidence="2" id="KW-1185">Reference proteome</keyword>
<proteinExistence type="predicted"/>
<accession>A0A243WFJ2</accession>
<comment type="caution">
    <text evidence="1">The sequence shown here is derived from an EMBL/GenBank/DDBJ whole genome shotgun (WGS) entry which is preliminary data.</text>
</comment>